<dbReference type="EMBL" id="CM010723">
    <property type="protein sequence ID" value="RZC78383.1"/>
    <property type="molecule type" value="Genomic_DNA"/>
</dbReference>
<dbReference type="Proteomes" id="UP000316621">
    <property type="component" value="Chromosome 9"/>
</dbReference>
<organism evidence="1 2">
    <name type="scientific">Papaver somniferum</name>
    <name type="common">Opium poppy</name>
    <dbReference type="NCBI Taxonomy" id="3469"/>
    <lineage>
        <taxon>Eukaryota</taxon>
        <taxon>Viridiplantae</taxon>
        <taxon>Streptophyta</taxon>
        <taxon>Embryophyta</taxon>
        <taxon>Tracheophyta</taxon>
        <taxon>Spermatophyta</taxon>
        <taxon>Magnoliopsida</taxon>
        <taxon>Ranunculales</taxon>
        <taxon>Papaveraceae</taxon>
        <taxon>Papaveroideae</taxon>
        <taxon>Papaver</taxon>
    </lineage>
</organism>
<reference evidence="1 2" key="1">
    <citation type="journal article" date="2018" name="Science">
        <title>The opium poppy genome and morphinan production.</title>
        <authorList>
            <person name="Guo L."/>
            <person name="Winzer T."/>
            <person name="Yang X."/>
            <person name="Li Y."/>
            <person name="Ning Z."/>
            <person name="He Z."/>
            <person name="Teodor R."/>
            <person name="Lu Y."/>
            <person name="Bowser T.A."/>
            <person name="Graham I.A."/>
            <person name="Ye K."/>
        </authorList>
    </citation>
    <scope>NUCLEOTIDE SEQUENCE [LARGE SCALE GENOMIC DNA]</scope>
    <source>
        <strain evidence="2">cv. HN1</strain>
        <tissue evidence="1">Leaves</tissue>
    </source>
</reference>
<keyword evidence="2" id="KW-1185">Reference proteome</keyword>
<protein>
    <submittedName>
        <fullName evidence="1">Uncharacterized protein</fullName>
    </submittedName>
</protein>
<name>A0A4Y7KYH7_PAPSO</name>
<evidence type="ECO:0000313" key="2">
    <source>
        <dbReference type="Proteomes" id="UP000316621"/>
    </source>
</evidence>
<sequence>MSSWFVQGWLSICDEGVRDIFIPLLMKYEGLFGPDLVYFISGDPCNMRFELSFPDTGACRL</sequence>
<evidence type="ECO:0000313" key="1">
    <source>
        <dbReference type="EMBL" id="RZC78383.1"/>
    </source>
</evidence>
<proteinExistence type="predicted"/>
<accession>A0A4Y7KYH7</accession>
<dbReference type="Gramene" id="RZC78383">
    <property type="protein sequence ID" value="RZC78383"/>
    <property type="gene ID" value="C5167_003588"/>
</dbReference>
<gene>
    <name evidence="1" type="ORF">C5167_003588</name>
</gene>
<dbReference type="AlphaFoldDB" id="A0A4Y7KYH7"/>